<organism evidence="1 2">
    <name type="scientific">Mytilus galloprovincialis</name>
    <name type="common">Mediterranean mussel</name>
    <dbReference type="NCBI Taxonomy" id="29158"/>
    <lineage>
        <taxon>Eukaryota</taxon>
        <taxon>Metazoa</taxon>
        <taxon>Spiralia</taxon>
        <taxon>Lophotrochozoa</taxon>
        <taxon>Mollusca</taxon>
        <taxon>Bivalvia</taxon>
        <taxon>Autobranchia</taxon>
        <taxon>Pteriomorphia</taxon>
        <taxon>Mytilida</taxon>
        <taxon>Mytiloidea</taxon>
        <taxon>Mytilidae</taxon>
        <taxon>Mytilinae</taxon>
        <taxon>Mytilus</taxon>
    </lineage>
</organism>
<comment type="caution">
    <text evidence="1">The sequence shown here is derived from an EMBL/GenBank/DDBJ whole genome shotgun (WGS) entry which is preliminary data.</text>
</comment>
<evidence type="ECO:0000313" key="1">
    <source>
        <dbReference type="EMBL" id="VDI71972.1"/>
    </source>
</evidence>
<reference evidence="1" key="1">
    <citation type="submission" date="2018-11" db="EMBL/GenBank/DDBJ databases">
        <authorList>
            <person name="Alioto T."/>
            <person name="Alioto T."/>
        </authorList>
    </citation>
    <scope>NUCLEOTIDE SEQUENCE</scope>
</reference>
<accession>A0A8B6H191</accession>
<dbReference type="PANTHER" id="PTHR14187">
    <property type="entry name" value="ALPHA KINASE/ELONGATION FACTOR 2 KINASE"/>
    <property type="match status" value="1"/>
</dbReference>
<keyword evidence="2" id="KW-1185">Reference proteome</keyword>
<dbReference type="OrthoDB" id="6150883at2759"/>
<sequence length="93" mass="10414">MAIQLAAIYFGTTYSGYAFSVTELGCTLTDVEILANQLWVNSESNEIASLKTPTCLLLNKNKEIAAFGYDAEEQYTDIQLDGETDNYYFFSQI</sequence>
<dbReference type="AlphaFoldDB" id="A0A8B6H191"/>
<gene>
    <name evidence="1" type="ORF">MGAL_10B051433</name>
</gene>
<protein>
    <submittedName>
        <fullName evidence="1">Uncharacterized protein</fullName>
    </submittedName>
</protein>
<evidence type="ECO:0000313" key="2">
    <source>
        <dbReference type="Proteomes" id="UP000596742"/>
    </source>
</evidence>
<dbReference type="Gene3D" id="3.30.420.40">
    <property type="match status" value="1"/>
</dbReference>
<dbReference type="Proteomes" id="UP000596742">
    <property type="component" value="Unassembled WGS sequence"/>
</dbReference>
<dbReference type="EMBL" id="UYJE01009278">
    <property type="protein sequence ID" value="VDI71972.1"/>
    <property type="molecule type" value="Genomic_DNA"/>
</dbReference>
<name>A0A8B6H191_MYTGA</name>
<proteinExistence type="predicted"/>
<dbReference type="PANTHER" id="PTHR14187:SF5">
    <property type="entry name" value="HEAT SHOCK 70 KDA PROTEIN 12A"/>
    <property type="match status" value="1"/>
</dbReference>